<dbReference type="Gene3D" id="3.40.50.720">
    <property type="entry name" value="NAD(P)-binding Rossmann-like Domain"/>
    <property type="match status" value="2"/>
</dbReference>
<feature type="transmembrane region" description="Helical" evidence="4">
    <location>
        <begin position="80"/>
        <end position="99"/>
    </location>
</feature>
<keyword evidence="4" id="KW-0812">Transmembrane</keyword>
<dbReference type="PANTHER" id="PTHR44196">
    <property type="entry name" value="DEHYDROGENASE/REDUCTASE SDR FAMILY MEMBER 7B"/>
    <property type="match status" value="1"/>
</dbReference>
<name>A0A979FTT1_HYAAZ</name>
<evidence type="ECO:0000313" key="6">
    <source>
        <dbReference type="RefSeq" id="XP_047740007.1"/>
    </source>
</evidence>
<dbReference type="GeneID" id="108665791"/>
<dbReference type="Pfam" id="PF00106">
    <property type="entry name" value="adh_short"/>
    <property type="match status" value="2"/>
</dbReference>
<dbReference type="OrthoDB" id="5307821at2759"/>
<evidence type="ECO:0000256" key="1">
    <source>
        <dbReference type="ARBA" id="ARBA00006484"/>
    </source>
</evidence>
<dbReference type="AlphaFoldDB" id="A0A979FTT1"/>
<dbReference type="GO" id="GO:0016491">
    <property type="term" value="F:oxidoreductase activity"/>
    <property type="evidence" value="ECO:0007669"/>
    <property type="project" value="UniProtKB-KW"/>
</dbReference>
<organism evidence="5 6">
    <name type="scientific">Hyalella azteca</name>
    <name type="common">Amphipod</name>
    <dbReference type="NCBI Taxonomy" id="294128"/>
    <lineage>
        <taxon>Eukaryota</taxon>
        <taxon>Metazoa</taxon>
        <taxon>Ecdysozoa</taxon>
        <taxon>Arthropoda</taxon>
        <taxon>Crustacea</taxon>
        <taxon>Multicrustacea</taxon>
        <taxon>Malacostraca</taxon>
        <taxon>Eumalacostraca</taxon>
        <taxon>Peracarida</taxon>
        <taxon>Amphipoda</taxon>
        <taxon>Senticaudata</taxon>
        <taxon>Talitrida</taxon>
        <taxon>Talitroidea</taxon>
        <taxon>Hyalellidae</taxon>
        <taxon>Hyalella</taxon>
    </lineage>
</organism>
<dbReference type="InterPro" id="IPR002347">
    <property type="entry name" value="SDR_fam"/>
</dbReference>
<accession>A0A979FTT1</accession>
<dbReference type="PANTHER" id="PTHR44196:SF1">
    <property type="entry name" value="DEHYDROGENASE_REDUCTASE SDR FAMILY MEMBER 7B"/>
    <property type="match status" value="1"/>
</dbReference>
<protein>
    <submittedName>
        <fullName evidence="6">Dehydrogenase/reductase SDR family protein 7-like</fullName>
    </submittedName>
</protein>
<dbReference type="Proteomes" id="UP000694843">
    <property type="component" value="Unplaced"/>
</dbReference>
<evidence type="ECO:0000313" key="5">
    <source>
        <dbReference type="Proteomes" id="UP000694843"/>
    </source>
</evidence>
<dbReference type="PRINTS" id="PR00080">
    <property type="entry name" value="SDRFAMILY"/>
</dbReference>
<reference evidence="6" key="1">
    <citation type="submission" date="2025-08" db="UniProtKB">
        <authorList>
            <consortium name="RefSeq"/>
        </authorList>
    </citation>
    <scope>IDENTIFICATION</scope>
    <source>
        <tissue evidence="6">Whole organism</tissue>
    </source>
</reference>
<proteinExistence type="inferred from homology"/>
<dbReference type="PRINTS" id="PR00081">
    <property type="entry name" value="GDHRDH"/>
</dbReference>
<keyword evidence="4" id="KW-0472">Membrane</keyword>
<feature type="transmembrane region" description="Helical" evidence="4">
    <location>
        <begin position="40"/>
        <end position="59"/>
    </location>
</feature>
<comment type="similarity">
    <text evidence="1 3">Belongs to the short-chain dehydrogenases/reductases (SDR) family.</text>
</comment>
<evidence type="ECO:0000256" key="2">
    <source>
        <dbReference type="ARBA" id="ARBA00023002"/>
    </source>
</evidence>
<gene>
    <name evidence="6" type="primary">LOC108665791</name>
</gene>
<sequence length="374" mass="39958">MTDSYNSKPKCYYECSGSTESGVVFKEGHTPSILHSLPWLLGWVWLSIVGPVLAVKLFASVARALFVKYLWRGKSLNGKVVLITGASSGVGAAVAKLLYCQGCRLILASRSVDKLHALKQELIASCQTPVVHEPIVMQLDITDLTAVDDLMVCCVQTPVVHEPIVMQLDITDLTAVDDPMICCVQTPVVHEPIVMQLDITDLTAVSGAVDDPMICCVQTPVVHEPIVMQLDITDLTAVPDAVEAVVQRVGAVDVLINNAGQSFRGAAAHTLLDVDLKLMLVNYFGHVALTKGGLWLSCVVLVCLMCLMAVLGGLCRSSYCASKHALQGFMDSLRPELACHNIAVSVISPAYINTNLSINAITATGGTYGGNVVI</sequence>
<dbReference type="RefSeq" id="XP_047740007.1">
    <property type="nucleotide sequence ID" value="XM_047884051.1"/>
</dbReference>
<dbReference type="GO" id="GO:0016020">
    <property type="term" value="C:membrane"/>
    <property type="evidence" value="ECO:0007669"/>
    <property type="project" value="TreeGrafter"/>
</dbReference>
<evidence type="ECO:0000256" key="4">
    <source>
        <dbReference type="SAM" id="Phobius"/>
    </source>
</evidence>
<evidence type="ECO:0000256" key="3">
    <source>
        <dbReference type="RuleBase" id="RU000363"/>
    </source>
</evidence>
<keyword evidence="5" id="KW-1185">Reference proteome</keyword>
<feature type="transmembrane region" description="Helical" evidence="4">
    <location>
        <begin position="294"/>
        <end position="314"/>
    </location>
</feature>
<keyword evidence="4" id="KW-1133">Transmembrane helix</keyword>
<dbReference type="InterPro" id="IPR036291">
    <property type="entry name" value="NAD(P)-bd_dom_sf"/>
</dbReference>
<dbReference type="SUPFAM" id="SSF51735">
    <property type="entry name" value="NAD(P)-binding Rossmann-fold domains"/>
    <property type="match status" value="2"/>
</dbReference>
<keyword evidence="2" id="KW-0560">Oxidoreductase</keyword>
<dbReference type="KEGG" id="hazt:108665791"/>